<dbReference type="InterPro" id="IPR012931">
    <property type="entry name" value="TraG_N_Proteobacteria"/>
</dbReference>
<evidence type="ECO:0000313" key="5">
    <source>
        <dbReference type="Proteomes" id="UP000002495"/>
    </source>
</evidence>
<organism evidence="4 5">
    <name type="scientific">Helicobacter hepaticus (strain ATCC 51449 / 3B1)</name>
    <dbReference type="NCBI Taxonomy" id="235279"/>
    <lineage>
        <taxon>Bacteria</taxon>
        <taxon>Pseudomonadati</taxon>
        <taxon>Campylobacterota</taxon>
        <taxon>Epsilonproteobacteria</taxon>
        <taxon>Campylobacterales</taxon>
        <taxon>Helicobacteraceae</taxon>
        <taxon>Helicobacter</taxon>
    </lineage>
</organism>
<feature type="transmembrane region" description="Helical" evidence="2">
    <location>
        <begin position="39"/>
        <end position="58"/>
    </location>
</feature>
<feature type="transmembrane region" description="Helical" evidence="2">
    <location>
        <begin position="358"/>
        <end position="379"/>
    </location>
</feature>
<keyword evidence="2" id="KW-0812">Transmembrane</keyword>
<keyword evidence="2" id="KW-0472">Membrane</keyword>
<evidence type="ECO:0000259" key="3">
    <source>
        <dbReference type="Pfam" id="PF07916"/>
    </source>
</evidence>
<dbReference type="AlphaFoldDB" id="Q7VJG8"/>
<feature type="transmembrane region" description="Helical" evidence="2">
    <location>
        <begin position="331"/>
        <end position="352"/>
    </location>
</feature>
<dbReference type="HOGENOM" id="CLU_277536_0_0_7"/>
<dbReference type="Pfam" id="PF07916">
    <property type="entry name" value="TraG_N"/>
    <property type="match status" value="1"/>
</dbReference>
<evidence type="ECO:0000256" key="2">
    <source>
        <dbReference type="SAM" id="Phobius"/>
    </source>
</evidence>
<keyword evidence="5" id="KW-1185">Reference proteome</keyword>
<feature type="domain" description="TraG N-terminal Proteobacteria" evidence="3">
    <location>
        <begin position="34"/>
        <end position="457"/>
    </location>
</feature>
<dbReference type="KEGG" id="hhe:HH_0275"/>
<name>Q7VJG8_HELHP</name>
<proteinExistence type="predicted"/>
<reference evidence="4 5" key="1">
    <citation type="journal article" date="2003" name="Proc. Natl. Acad. Sci. U.S.A.">
        <title>The complete genome sequence of the carcinogenic bacterium Helicobacter hepaticus.</title>
        <authorList>
            <person name="Suerbaum S."/>
            <person name="Josenhans C."/>
            <person name="Sterzenbach T."/>
            <person name="Drescher B."/>
            <person name="Brandt P."/>
            <person name="Bell M."/>
            <person name="Droege M."/>
            <person name="Fartmann B."/>
            <person name="Fischer H.-P."/>
            <person name="Ge Z."/>
            <person name="Hoerster A."/>
            <person name="Holland R."/>
            <person name="Klein K."/>
            <person name="Koenig J."/>
            <person name="Macko L."/>
            <person name="Mendz G.L."/>
            <person name="Nyakatura G."/>
            <person name="Schauer D.B."/>
            <person name="Shen Z."/>
            <person name="Weber J."/>
            <person name="Frosch M."/>
            <person name="Fox J.G."/>
        </authorList>
    </citation>
    <scope>NUCLEOTIDE SEQUENCE [LARGE SCALE GENOMIC DNA]</scope>
    <source>
        <strain evidence="5">ATCC 51449 / 3B1</strain>
    </source>
</reference>
<dbReference type="EMBL" id="AE017125">
    <property type="protein sequence ID" value="AAP76872.1"/>
    <property type="molecule type" value="Genomic_DNA"/>
</dbReference>
<gene>
    <name evidence="4" type="ordered locus">HH_0275</name>
</gene>
<feature type="region of interest" description="Disordered" evidence="1">
    <location>
        <begin position="1119"/>
        <end position="1142"/>
    </location>
</feature>
<keyword evidence="2" id="KW-1133">Transmembrane helix</keyword>
<evidence type="ECO:0000256" key="1">
    <source>
        <dbReference type="SAM" id="MobiDB-lite"/>
    </source>
</evidence>
<protein>
    <recommendedName>
        <fullName evidence="3">TraG N-terminal Proteobacteria domain-containing protein</fullName>
    </recommendedName>
</protein>
<feature type="transmembrane region" description="Helical" evidence="2">
    <location>
        <begin position="424"/>
        <end position="443"/>
    </location>
</feature>
<accession>Q7VJG8</accession>
<sequence>MFCGIILRCKSINQTSTHHSTDNVTFKGGEAATPSWEMFLKQFIFLCIIMFVFLNPAFKATVTIEDERFYYAAQTGGTASKVRVDNVPVILAFGASLTSTFGKGLVQTVDSAFGSIQGARFSDIGFLENFAQLREDRAAPKFAKTEKDFVEYFRTFVQKCALRYQGISGAAIEAVEVGKTSLQNLNPRIWQPQLEATLYVNGYSCEEYYDKMMAEFNKIEKQWENRTIKAMGLNPATAAPALNAMANAMVAAPNNVSAQGDNMNPFVQFKLRASLDKIVGEAVYADSLGIQGAYGQYVNQSVKDARAKLTDISSQSKFIFSLKSVPQALHFLLALLYAAFPFMLAWIAIQGYPSGLKVLYYFVGSLFSFELVKMSCALTHGLITEYTSRNAAETLHGMTAGAINMNDVIHGTAYYEYMATQSEIASTIAAGAIFIIPIVVATGQAKLLAALAQQASAAPQMGGIESSGAAMAKANDANNRDLETVSRGIVSASVMKGIEENNAAIAALHKMDNYNEFNAGQVAQQMNQIGSTAGYGKETMFRGADGFAKVSDGGKFQGVQSAATAKGLGEAYTDTHDFRDRTGISGNALARGLGNDSAVKTIASARGLMSGDFYTREGDLSGGREGSFYAQGLETNARIAANQAAGVGKLGETTREQMNAVQYGAEAQVLNQIAQGRSLQRTYGHGAGFQRSFDAMAETSADIQNITARETAASAREHFNGISGGKGEDSFSSITKSNADLRHDSTIGTAKGYDGGVGFDVANGSDGKVFQRAAEIQTYAQGMTQSQTEKQIGQGIKDSFGNTFNATEGQTFDKKAEDINKSHSQALKQVYDGHSSSMGATGDIGNEVISLGEAAKKSHTHLANERAAAQESYVNNAMNALGNDGLKQSIMAEQVSTMASAGVMNYSSMSANVQGAQASGMMSNGIVTHTGMQSMIADSTMRHHNTLALGDRFGNSNLTQLTQSLREAGMSEVGIASIASASSPAERANRFAALTRSSTLSGTINGRSFNLAAGIDGGYHGSFDSSLNVRGGYNVDMGSVSAATGYGIGGVSGMRAIGMANTGMSFISNTVSNVGMFAPAGGIAKLGANTGLINPNSMYAQGVGKFKEAMREKKSIGENQATSMGNGVKDNVRNEIMGNGTH</sequence>
<evidence type="ECO:0000313" key="4">
    <source>
        <dbReference type="EMBL" id="AAP76872.1"/>
    </source>
</evidence>
<dbReference type="Proteomes" id="UP000002495">
    <property type="component" value="Chromosome"/>
</dbReference>